<accession>A0A0A9DPZ8</accession>
<dbReference type="AlphaFoldDB" id="A0A0A9DPZ8"/>
<evidence type="ECO:0000313" key="1">
    <source>
        <dbReference type="EMBL" id="JAD87725.1"/>
    </source>
</evidence>
<organism evidence="1">
    <name type="scientific">Arundo donax</name>
    <name type="common">Giant reed</name>
    <name type="synonym">Donax arundinaceus</name>
    <dbReference type="NCBI Taxonomy" id="35708"/>
    <lineage>
        <taxon>Eukaryota</taxon>
        <taxon>Viridiplantae</taxon>
        <taxon>Streptophyta</taxon>
        <taxon>Embryophyta</taxon>
        <taxon>Tracheophyta</taxon>
        <taxon>Spermatophyta</taxon>
        <taxon>Magnoliopsida</taxon>
        <taxon>Liliopsida</taxon>
        <taxon>Poales</taxon>
        <taxon>Poaceae</taxon>
        <taxon>PACMAD clade</taxon>
        <taxon>Arundinoideae</taxon>
        <taxon>Arundineae</taxon>
        <taxon>Arundo</taxon>
    </lineage>
</organism>
<proteinExistence type="predicted"/>
<sequence>MILQPNKKIERRGKEKEIFLLLLDGMRAVTHIILKESSLIDNKTTPFSLHCLKNIQRILACSISSLIYIVK</sequence>
<name>A0A0A9DPZ8_ARUDO</name>
<protein>
    <submittedName>
        <fullName evidence="1">Uncharacterized protein</fullName>
    </submittedName>
</protein>
<reference evidence="1" key="1">
    <citation type="submission" date="2014-09" db="EMBL/GenBank/DDBJ databases">
        <authorList>
            <person name="Magalhaes I.L.F."/>
            <person name="Oliveira U."/>
            <person name="Santos F.R."/>
            <person name="Vidigal T.H.D.A."/>
            <person name="Brescovit A.D."/>
            <person name="Santos A.J."/>
        </authorList>
    </citation>
    <scope>NUCLEOTIDE SEQUENCE</scope>
    <source>
        <tissue evidence="1">Shoot tissue taken approximately 20 cm above the soil surface</tissue>
    </source>
</reference>
<dbReference type="EMBL" id="GBRH01210170">
    <property type="protein sequence ID" value="JAD87725.1"/>
    <property type="molecule type" value="Transcribed_RNA"/>
</dbReference>
<reference evidence="1" key="2">
    <citation type="journal article" date="2015" name="Data Brief">
        <title>Shoot transcriptome of the giant reed, Arundo donax.</title>
        <authorList>
            <person name="Barrero R.A."/>
            <person name="Guerrero F.D."/>
            <person name="Moolhuijzen P."/>
            <person name="Goolsby J.A."/>
            <person name="Tidwell J."/>
            <person name="Bellgard S.E."/>
            <person name="Bellgard M.I."/>
        </authorList>
    </citation>
    <scope>NUCLEOTIDE SEQUENCE</scope>
    <source>
        <tissue evidence="1">Shoot tissue taken approximately 20 cm above the soil surface</tissue>
    </source>
</reference>